<sequence>MSSAPDTPPGSTTDTTDTTGTTTTGHTTGTTALPAAPRDRWTVRTTTGLVKGHAATGVTAFSGIPYAEPPTGDLRFRRAVPKTPWSGVFHADRPGDYCAQFRNRRLGWIGSEDCLWLNVVVPRPDPRGPAVDPSARRPVVVYLHGGGNVHGSAGEPLLTGEHFATAMDAVYVAVNYRLGVLGQLSLAHAEPSSMMPDPSRADTNVGLSDIVTAVEWVHANAEVFGGDPSRITVMGESSGGAMVSALTAVPRVRPLLAGAISQSPAAAMVHTPDLAAYWCRRAAHHWAELAAAPSGPGRGQVRAGEALVDTSPEALSRLTEALSRDNLSAAHDLAGPFAPVVDGDLLPAHPLAPGAQTGLPLLTGTNRHEYLLMRWEPATTAHQRARARRLAAAIDGSVSTDLFDRFYARGRTRRRCAMFMSDAIFTAPTRRLASVQPDGAAWMYRLDLETPSLRATGVRAIHALDLPVLFERYDAGRGPLALALGGREAMVRTTAVMQPRWRAFIHDGDPGFPRWSEDHTVQVFGAVEGGRAGDPAEFTVPDPDPELRRAWDAVDLLP</sequence>
<keyword evidence="2 3" id="KW-0378">Hydrolase</keyword>
<name>A0A426PYB0_9CORY</name>
<dbReference type="InterPro" id="IPR019826">
    <property type="entry name" value="Carboxylesterase_B_AS"/>
</dbReference>
<dbReference type="GO" id="GO:0016787">
    <property type="term" value="F:hydrolase activity"/>
    <property type="evidence" value="ECO:0007669"/>
    <property type="project" value="UniProtKB-KW"/>
</dbReference>
<dbReference type="InterPro" id="IPR050309">
    <property type="entry name" value="Type-B_Carboxylest/Lipase"/>
</dbReference>
<evidence type="ECO:0000313" key="6">
    <source>
        <dbReference type="EMBL" id="RRO86361.1"/>
    </source>
</evidence>
<dbReference type="PANTHER" id="PTHR11559">
    <property type="entry name" value="CARBOXYLESTERASE"/>
    <property type="match status" value="1"/>
</dbReference>
<dbReference type="PROSITE" id="PS00122">
    <property type="entry name" value="CARBOXYLESTERASE_B_1"/>
    <property type="match status" value="1"/>
</dbReference>
<comment type="caution">
    <text evidence="6">The sequence shown here is derived from an EMBL/GenBank/DDBJ whole genome shotgun (WGS) entry which is preliminary data.</text>
</comment>
<gene>
    <name evidence="6" type="ORF">CXF48_07040</name>
</gene>
<dbReference type="InterPro" id="IPR029058">
    <property type="entry name" value="AB_hydrolase_fold"/>
</dbReference>
<dbReference type="EMBL" id="PQNK01000010">
    <property type="protein sequence ID" value="RRO86361.1"/>
    <property type="molecule type" value="Genomic_DNA"/>
</dbReference>
<dbReference type="EC" id="3.1.1.-" evidence="3"/>
<organism evidence="6 7">
    <name type="scientific">Corynebacterium bovis</name>
    <dbReference type="NCBI Taxonomy" id="36808"/>
    <lineage>
        <taxon>Bacteria</taxon>
        <taxon>Bacillati</taxon>
        <taxon>Actinomycetota</taxon>
        <taxon>Actinomycetes</taxon>
        <taxon>Mycobacteriales</taxon>
        <taxon>Corynebacteriaceae</taxon>
        <taxon>Corynebacterium</taxon>
    </lineage>
</organism>
<feature type="compositionally biased region" description="Low complexity" evidence="4">
    <location>
        <begin position="9"/>
        <end position="31"/>
    </location>
</feature>
<dbReference type="SUPFAM" id="SSF53474">
    <property type="entry name" value="alpha/beta-Hydrolases"/>
    <property type="match status" value="1"/>
</dbReference>
<dbReference type="Proteomes" id="UP000276526">
    <property type="component" value="Unassembled WGS sequence"/>
</dbReference>
<dbReference type="InterPro" id="IPR002018">
    <property type="entry name" value="CarbesteraseB"/>
</dbReference>
<comment type="similarity">
    <text evidence="1 3">Belongs to the type-B carboxylesterase/lipase family.</text>
</comment>
<dbReference type="Gene3D" id="3.40.50.1820">
    <property type="entry name" value="alpha/beta hydrolase"/>
    <property type="match status" value="1"/>
</dbReference>
<feature type="region of interest" description="Disordered" evidence="4">
    <location>
        <begin position="1"/>
        <end position="38"/>
    </location>
</feature>
<reference evidence="6 7" key="1">
    <citation type="submission" date="2018-01" db="EMBL/GenBank/DDBJ databases">
        <title>Twenty Corynebacterium bovis Genomes.</title>
        <authorList>
            <person name="Gulvik C.A."/>
        </authorList>
    </citation>
    <scope>NUCLEOTIDE SEQUENCE [LARGE SCALE GENOMIC DNA]</scope>
    <source>
        <strain evidence="6 7">F6900</strain>
    </source>
</reference>
<evidence type="ECO:0000313" key="7">
    <source>
        <dbReference type="Proteomes" id="UP000276526"/>
    </source>
</evidence>
<accession>A0A426PYB0</accession>
<evidence type="ECO:0000256" key="3">
    <source>
        <dbReference type="RuleBase" id="RU361235"/>
    </source>
</evidence>
<evidence type="ECO:0000259" key="5">
    <source>
        <dbReference type="Pfam" id="PF00135"/>
    </source>
</evidence>
<evidence type="ECO:0000256" key="1">
    <source>
        <dbReference type="ARBA" id="ARBA00005964"/>
    </source>
</evidence>
<evidence type="ECO:0000256" key="2">
    <source>
        <dbReference type="ARBA" id="ARBA00022801"/>
    </source>
</evidence>
<evidence type="ECO:0000256" key="4">
    <source>
        <dbReference type="SAM" id="MobiDB-lite"/>
    </source>
</evidence>
<dbReference type="AlphaFoldDB" id="A0A426PYB0"/>
<dbReference type="Pfam" id="PF00135">
    <property type="entry name" value="COesterase"/>
    <property type="match status" value="1"/>
</dbReference>
<protein>
    <recommendedName>
        <fullName evidence="3">Carboxylic ester hydrolase</fullName>
        <ecNumber evidence="3">3.1.1.-</ecNumber>
    </recommendedName>
</protein>
<feature type="domain" description="Carboxylesterase type B" evidence="5">
    <location>
        <begin position="42"/>
        <end position="511"/>
    </location>
</feature>
<proteinExistence type="inferred from homology"/>